<evidence type="ECO:0000313" key="6">
    <source>
        <dbReference type="Proteomes" id="UP001283341"/>
    </source>
</evidence>
<keyword evidence="5" id="KW-0378">Hydrolase</keyword>
<accession>A0AAE0HYT2</accession>
<sequence>MELETDAPMILVMGTTGSGKSRFVNYLMPGSAVEGSNLRSETEECQIVPVQMGQELVYVVDTPGFDDTYRTDAEILDDITQFLAAQYESGIKLRGIIFLHRITDVRMQGSALTHFNIFQELCGEEAFGNVILLTTMWDQLEHVGVGMRRQQELREEYWSSMVEHGSHVRKFHPASASLAEGLVCRLLEKDNIVLQVQKDVMEQGKALEATAVGRFVVERLEKRLDGLTKDMEKLEADAELARRRGDERKRREMEKKLEKLRTKRQSVMASRVRLTSSMQAEIRDKVRKERSASRWKDGIHIFASIVGLTLSATTNIILPLLGVAI</sequence>
<dbReference type="Proteomes" id="UP001283341">
    <property type="component" value="Unassembled WGS sequence"/>
</dbReference>
<dbReference type="CDD" id="cd00882">
    <property type="entry name" value="Ras_like_GTPase"/>
    <property type="match status" value="1"/>
</dbReference>
<protein>
    <submittedName>
        <fullName evidence="5">P-loop containing nucleoside triphosphate hydrolase protein</fullName>
    </submittedName>
</protein>
<dbReference type="Pfam" id="PF04548">
    <property type="entry name" value="AIG1"/>
    <property type="match status" value="1"/>
</dbReference>
<dbReference type="EMBL" id="JAUEDM010000006">
    <property type="protein sequence ID" value="KAK3315443.1"/>
    <property type="molecule type" value="Genomic_DNA"/>
</dbReference>
<organism evidence="5 6">
    <name type="scientific">Apodospora peruviana</name>
    <dbReference type="NCBI Taxonomy" id="516989"/>
    <lineage>
        <taxon>Eukaryota</taxon>
        <taxon>Fungi</taxon>
        <taxon>Dikarya</taxon>
        <taxon>Ascomycota</taxon>
        <taxon>Pezizomycotina</taxon>
        <taxon>Sordariomycetes</taxon>
        <taxon>Sordariomycetidae</taxon>
        <taxon>Sordariales</taxon>
        <taxon>Lasiosphaeriaceae</taxon>
        <taxon>Apodospora</taxon>
    </lineage>
</organism>
<comment type="caution">
    <text evidence="5">The sequence shown here is derived from an EMBL/GenBank/DDBJ whole genome shotgun (WGS) entry which is preliminary data.</text>
</comment>
<dbReference type="GO" id="GO:0016787">
    <property type="term" value="F:hydrolase activity"/>
    <property type="evidence" value="ECO:0007669"/>
    <property type="project" value="UniProtKB-KW"/>
</dbReference>
<reference evidence="5" key="1">
    <citation type="journal article" date="2023" name="Mol. Phylogenet. Evol.">
        <title>Genome-scale phylogeny and comparative genomics of the fungal order Sordariales.</title>
        <authorList>
            <person name="Hensen N."/>
            <person name="Bonometti L."/>
            <person name="Westerberg I."/>
            <person name="Brannstrom I.O."/>
            <person name="Guillou S."/>
            <person name="Cros-Aarteil S."/>
            <person name="Calhoun S."/>
            <person name="Haridas S."/>
            <person name="Kuo A."/>
            <person name="Mondo S."/>
            <person name="Pangilinan J."/>
            <person name="Riley R."/>
            <person name="LaButti K."/>
            <person name="Andreopoulos B."/>
            <person name="Lipzen A."/>
            <person name="Chen C."/>
            <person name="Yan M."/>
            <person name="Daum C."/>
            <person name="Ng V."/>
            <person name="Clum A."/>
            <person name="Steindorff A."/>
            <person name="Ohm R.A."/>
            <person name="Martin F."/>
            <person name="Silar P."/>
            <person name="Natvig D.O."/>
            <person name="Lalanne C."/>
            <person name="Gautier V."/>
            <person name="Ament-Velasquez S.L."/>
            <person name="Kruys A."/>
            <person name="Hutchinson M.I."/>
            <person name="Powell A.J."/>
            <person name="Barry K."/>
            <person name="Miller A.N."/>
            <person name="Grigoriev I.V."/>
            <person name="Debuchy R."/>
            <person name="Gladieux P."/>
            <person name="Hiltunen Thoren M."/>
            <person name="Johannesson H."/>
        </authorList>
    </citation>
    <scope>NUCLEOTIDE SEQUENCE</scope>
    <source>
        <strain evidence="5">CBS 118394</strain>
    </source>
</reference>
<feature type="coiled-coil region" evidence="2">
    <location>
        <begin position="217"/>
        <end position="270"/>
    </location>
</feature>
<proteinExistence type="predicted"/>
<evidence type="ECO:0000256" key="1">
    <source>
        <dbReference type="ARBA" id="ARBA00022741"/>
    </source>
</evidence>
<keyword evidence="3" id="KW-1133">Transmembrane helix</keyword>
<dbReference type="InterPro" id="IPR006703">
    <property type="entry name" value="G_AIG1"/>
</dbReference>
<keyword evidence="3" id="KW-0812">Transmembrane</keyword>
<dbReference type="Gene3D" id="3.40.50.300">
    <property type="entry name" value="P-loop containing nucleotide triphosphate hydrolases"/>
    <property type="match status" value="1"/>
</dbReference>
<keyword evidence="1" id="KW-0547">Nucleotide-binding</keyword>
<dbReference type="SUPFAM" id="SSF52540">
    <property type="entry name" value="P-loop containing nucleoside triphosphate hydrolases"/>
    <property type="match status" value="1"/>
</dbReference>
<reference evidence="5" key="2">
    <citation type="submission" date="2023-06" db="EMBL/GenBank/DDBJ databases">
        <authorList>
            <consortium name="Lawrence Berkeley National Laboratory"/>
            <person name="Haridas S."/>
            <person name="Hensen N."/>
            <person name="Bonometti L."/>
            <person name="Westerberg I."/>
            <person name="Brannstrom I.O."/>
            <person name="Guillou S."/>
            <person name="Cros-Aarteil S."/>
            <person name="Calhoun S."/>
            <person name="Kuo A."/>
            <person name="Mondo S."/>
            <person name="Pangilinan J."/>
            <person name="Riley R."/>
            <person name="Labutti K."/>
            <person name="Andreopoulos B."/>
            <person name="Lipzen A."/>
            <person name="Chen C."/>
            <person name="Yanf M."/>
            <person name="Daum C."/>
            <person name="Ng V."/>
            <person name="Clum A."/>
            <person name="Steindorff A."/>
            <person name="Ohm R."/>
            <person name="Martin F."/>
            <person name="Silar P."/>
            <person name="Natvig D."/>
            <person name="Lalanne C."/>
            <person name="Gautier V."/>
            <person name="Ament-Velasquez S.L."/>
            <person name="Kruys A."/>
            <person name="Hutchinson M.I."/>
            <person name="Powell A.J."/>
            <person name="Barry K."/>
            <person name="Miller A.N."/>
            <person name="Grigoriev I.V."/>
            <person name="Debuchy R."/>
            <person name="Gladieux P."/>
            <person name="Thoren M.H."/>
            <person name="Johannesson H."/>
        </authorList>
    </citation>
    <scope>NUCLEOTIDE SEQUENCE</scope>
    <source>
        <strain evidence="5">CBS 118394</strain>
    </source>
</reference>
<evidence type="ECO:0000259" key="4">
    <source>
        <dbReference type="Pfam" id="PF04548"/>
    </source>
</evidence>
<keyword evidence="6" id="KW-1185">Reference proteome</keyword>
<keyword evidence="2" id="KW-0175">Coiled coil</keyword>
<gene>
    <name evidence="5" type="ORF">B0H66DRAFT_521851</name>
</gene>
<keyword evidence="3" id="KW-0472">Membrane</keyword>
<feature type="domain" description="AIG1-type G" evidence="4">
    <location>
        <begin position="10"/>
        <end position="142"/>
    </location>
</feature>
<feature type="transmembrane region" description="Helical" evidence="3">
    <location>
        <begin position="298"/>
        <end position="321"/>
    </location>
</feature>
<dbReference type="GO" id="GO:0005525">
    <property type="term" value="F:GTP binding"/>
    <property type="evidence" value="ECO:0007669"/>
    <property type="project" value="InterPro"/>
</dbReference>
<evidence type="ECO:0000256" key="2">
    <source>
        <dbReference type="SAM" id="Coils"/>
    </source>
</evidence>
<dbReference type="InterPro" id="IPR027417">
    <property type="entry name" value="P-loop_NTPase"/>
</dbReference>
<evidence type="ECO:0000313" key="5">
    <source>
        <dbReference type="EMBL" id="KAK3315443.1"/>
    </source>
</evidence>
<evidence type="ECO:0000256" key="3">
    <source>
        <dbReference type="SAM" id="Phobius"/>
    </source>
</evidence>
<dbReference type="AlphaFoldDB" id="A0AAE0HYT2"/>
<name>A0AAE0HYT2_9PEZI</name>